<dbReference type="AlphaFoldDB" id="A0A5B7GWQ9"/>
<keyword evidence="3" id="KW-1185">Reference proteome</keyword>
<feature type="region of interest" description="Disordered" evidence="1">
    <location>
        <begin position="1"/>
        <end position="27"/>
    </location>
</feature>
<evidence type="ECO:0000313" key="2">
    <source>
        <dbReference type="EMBL" id="MPC62123.1"/>
    </source>
</evidence>
<sequence>MLEPGADVAPYLDTTQLQRQRRRRGTRDRLSYWGSKCSYPRENKEQGENSSLPCTGKIKSIAQEEQRNFCC</sequence>
<accession>A0A5B7GWQ9</accession>
<evidence type="ECO:0000313" key="3">
    <source>
        <dbReference type="Proteomes" id="UP000324222"/>
    </source>
</evidence>
<protein>
    <submittedName>
        <fullName evidence="2">Uncharacterized protein</fullName>
    </submittedName>
</protein>
<reference evidence="2 3" key="1">
    <citation type="submission" date="2019-05" db="EMBL/GenBank/DDBJ databases">
        <title>Another draft genome of Portunus trituberculatus and its Hox gene families provides insights of decapod evolution.</title>
        <authorList>
            <person name="Jeong J.-H."/>
            <person name="Song I."/>
            <person name="Kim S."/>
            <person name="Choi T."/>
            <person name="Kim D."/>
            <person name="Ryu S."/>
            <person name="Kim W."/>
        </authorList>
    </citation>
    <scope>NUCLEOTIDE SEQUENCE [LARGE SCALE GENOMIC DNA]</scope>
    <source>
        <tissue evidence="2">Muscle</tissue>
    </source>
</reference>
<comment type="caution">
    <text evidence="2">The sequence shown here is derived from an EMBL/GenBank/DDBJ whole genome shotgun (WGS) entry which is preliminary data.</text>
</comment>
<proteinExistence type="predicted"/>
<name>A0A5B7GWQ9_PORTR</name>
<dbReference type="EMBL" id="VSRR010019316">
    <property type="protein sequence ID" value="MPC62123.1"/>
    <property type="molecule type" value="Genomic_DNA"/>
</dbReference>
<dbReference type="Proteomes" id="UP000324222">
    <property type="component" value="Unassembled WGS sequence"/>
</dbReference>
<evidence type="ECO:0000256" key="1">
    <source>
        <dbReference type="SAM" id="MobiDB-lite"/>
    </source>
</evidence>
<organism evidence="2 3">
    <name type="scientific">Portunus trituberculatus</name>
    <name type="common">Swimming crab</name>
    <name type="synonym">Neptunus trituberculatus</name>
    <dbReference type="NCBI Taxonomy" id="210409"/>
    <lineage>
        <taxon>Eukaryota</taxon>
        <taxon>Metazoa</taxon>
        <taxon>Ecdysozoa</taxon>
        <taxon>Arthropoda</taxon>
        <taxon>Crustacea</taxon>
        <taxon>Multicrustacea</taxon>
        <taxon>Malacostraca</taxon>
        <taxon>Eumalacostraca</taxon>
        <taxon>Eucarida</taxon>
        <taxon>Decapoda</taxon>
        <taxon>Pleocyemata</taxon>
        <taxon>Brachyura</taxon>
        <taxon>Eubrachyura</taxon>
        <taxon>Portunoidea</taxon>
        <taxon>Portunidae</taxon>
        <taxon>Portuninae</taxon>
        <taxon>Portunus</taxon>
    </lineage>
</organism>
<gene>
    <name evidence="2" type="ORF">E2C01_056206</name>
</gene>